<keyword evidence="4" id="KW-0833">Ubl conjugation pathway</keyword>
<dbReference type="GO" id="GO:0000045">
    <property type="term" value="P:autophagosome assembly"/>
    <property type="evidence" value="ECO:0007669"/>
    <property type="project" value="TreeGrafter"/>
</dbReference>
<dbReference type="Proteomes" id="UP001187192">
    <property type="component" value="Unassembled WGS sequence"/>
</dbReference>
<dbReference type="GO" id="GO:0005829">
    <property type="term" value="C:cytosol"/>
    <property type="evidence" value="ECO:0007669"/>
    <property type="project" value="TreeGrafter"/>
</dbReference>
<evidence type="ECO:0000256" key="6">
    <source>
        <dbReference type="ARBA" id="ARBA00029833"/>
    </source>
</evidence>
<dbReference type="PANTHER" id="PTHR14957:SF1">
    <property type="entry name" value="UBIQUITIN-LIKE-CONJUGATING ENZYME ATG10"/>
    <property type="match status" value="1"/>
</dbReference>
<sequence length="235" mass="26764">MDVGSWDGTISWRDFNVAAGELAERWKRSKHAFPPWTWVVPSPKRHLGFSSNQIDGYLALERLRLTGSTEKDTPLQEDSCEVTQVEKEETTFFEEDEAVDTATLVESIEVGVHNYDFHIAYSASYRVPVLFFRAYKIDGQPLVLEEIEKDLPASSAKGLLESKWTFITQEDHPYLNRPWCKLHPCGTSEWMKLLFQSDTSMANNGVAIELYIVSWLSVVGQVFGLRIPSELLDCP</sequence>
<dbReference type="EMBL" id="BTGU01000033">
    <property type="protein sequence ID" value="GMN50179.1"/>
    <property type="molecule type" value="Genomic_DNA"/>
</dbReference>
<dbReference type="Pfam" id="PF03987">
    <property type="entry name" value="Autophagy_act_C"/>
    <property type="match status" value="1"/>
</dbReference>
<dbReference type="PANTHER" id="PTHR14957">
    <property type="entry name" value="UBIQUITIN-LIKE-CONJUGATING ENZYME ATG10"/>
    <property type="match status" value="1"/>
</dbReference>
<evidence type="ECO:0000313" key="7">
    <source>
        <dbReference type="EMBL" id="GMN50179.1"/>
    </source>
</evidence>
<evidence type="ECO:0000256" key="1">
    <source>
        <dbReference type="ARBA" id="ARBA00005696"/>
    </source>
</evidence>
<evidence type="ECO:0000256" key="5">
    <source>
        <dbReference type="ARBA" id="ARBA00023006"/>
    </source>
</evidence>
<accession>A0AA88ACU5</accession>
<comment type="caution">
    <text evidence="7">The sequence shown here is derived from an EMBL/GenBank/DDBJ whole genome shotgun (WGS) entry which is preliminary data.</text>
</comment>
<comment type="similarity">
    <text evidence="1">Belongs to the ATG10 family.</text>
</comment>
<evidence type="ECO:0000256" key="2">
    <source>
        <dbReference type="ARBA" id="ARBA00021099"/>
    </source>
</evidence>
<evidence type="ECO:0000256" key="4">
    <source>
        <dbReference type="ARBA" id="ARBA00022786"/>
    </source>
</evidence>
<reference evidence="7" key="1">
    <citation type="submission" date="2023-07" db="EMBL/GenBank/DDBJ databases">
        <title>draft genome sequence of fig (Ficus carica).</title>
        <authorList>
            <person name="Takahashi T."/>
            <person name="Nishimura K."/>
        </authorList>
    </citation>
    <scope>NUCLEOTIDE SEQUENCE</scope>
</reference>
<dbReference type="AlphaFoldDB" id="A0AA88ACU5"/>
<evidence type="ECO:0000313" key="8">
    <source>
        <dbReference type="Proteomes" id="UP001187192"/>
    </source>
</evidence>
<keyword evidence="5" id="KW-0072">Autophagy</keyword>
<organism evidence="7 8">
    <name type="scientific">Ficus carica</name>
    <name type="common">Common fig</name>
    <dbReference type="NCBI Taxonomy" id="3494"/>
    <lineage>
        <taxon>Eukaryota</taxon>
        <taxon>Viridiplantae</taxon>
        <taxon>Streptophyta</taxon>
        <taxon>Embryophyta</taxon>
        <taxon>Tracheophyta</taxon>
        <taxon>Spermatophyta</taxon>
        <taxon>Magnoliopsida</taxon>
        <taxon>eudicotyledons</taxon>
        <taxon>Gunneridae</taxon>
        <taxon>Pentapetalae</taxon>
        <taxon>rosids</taxon>
        <taxon>fabids</taxon>
        <taxon>Rosales</taxon>
        <taxon>Moraceae</taxon>
        <taxon>Ficeae</taxon>
        <taxon>Ficus</taxon>
    </lineage>
</organism>
<keyword evidence="3" id="KW-0808">Transferase</keyword>
<dbReference type="GO" id="GO:0000422">
    <property type="term" value="P:autophagy of mitochondrion"/>
    <property type="evidence" value="ECO:0007669"/>
    <property type="project" value="TreeGrafter"/>
</dbReference>
<name>A0AA88ACU5_FICCA</name>
<dbReference type="GO" id="GO:0061651">
    <property type="term" value="F:Atg12 conjugating enzyme activity"/>
    <property type="evidence" value="ECO:0007669"/>
    <property type="project" value="TreeGrafter"/>
</dbReference>
<dbReference type="Gene3D" id="3.30.1460.50">
    <property type="match status" value="1"/>
</dbReference>
<dbReference type="GO" id="GO:0032446">
    <property type="term" value="P:protein modification by small protein conjugation"/>
    <property type="evidence" value="ECO:0007669"/>
    <property type="project" value="TreeGrafter"/>
</dbReference>
<evidence type="ECO:0000256" key="3">
    <source>
        <dbReference type="ARBA" id="ARBA00022679"/>
    </source>
</evidence>
<proteinExistence type="inferred from homology"/>
<protein>
    <recommendedName>
        <fullName evidence="2">Ubiquitin-like-conjugating enzyme ATG10</fullName>
    </recommendedName>
    <alternativeName>
        <fullName evidence="6">Autophagy-related protein 10</fullName>
    </alternativeName>
</protein>
<dbReference type="InterPro" id="IPR007135">
    <property type="entry name" value="Atg3/Atg10"/>
</dbReference>
<gene>
    <name evidence="7" type="ORF">TIFTF001_019331</name>
</gene>
<keyword evidence="8" id="KW-1185">Reference proteome</keyword>